<feature type="compositionally biased region" description="Basic residues" evidence="1">
    <location>
        <begin position="2004"/>
        <end position="2014"/>
    </location>
</feature>
<feature type="domain" description="PAC" evidence="3">
    <location>
        <begin position="1840"/>
        <end position="1892"/>
    </location>
</feature>
<name>A0A699GJB1_TANCI</name>
<feature type="compositionally biased region" description="Low complexity" evidence="1">
    <location>
        <begin position="2580"/>
        <end position="2601"/>
    </location>
</feature>
<comment type="caution">
    <text evidence="4">The sequence shown here is derived from an EMBL/GenBank/DDBJ whole genome shotgun (WGS) entry which is preliminary data.</text>
</comment>
<feature type="region of interest" description="Disordered" evidence="1">
    <location>
        <begin position="1608"/>
        <end position="1798"/>
    </location>
</feature>
<feature type="compositionally biased region" description="Basic residues" evidence="1">
    <location>
        <begin position="2370"/>
        <end position="2383"/>
    </location>
</feature>
<reference evidence="4" key="1">
    <citation type="journal article" date="2019" name="Sci. Rep.">
        <title>Draft genome of Tanacetum cinerariifolium, the natural source of mosquito coil.</title>
        <authorList>
            <person name="Yamashiro T."/>
            <person name="Shiraishi A."/>
            <person name="Satake H."/>
            <person name="Nakayama K."/>
        </authorList>
    </citation>
    <scope>NUCLEOTIDE SEQUENCE</scope>
</reference>
<feature type="compositionally biased region" description="Low complexity" evidence="1">
    <location>
        <begin position="183"/>
        <end position="206"/>
    </location>
</feature>
<feature type="region of interest" description="Disordered" evidence="1">
    <location>
        <begin position="183"/>
        <end position="273"/>
    </location>
</feature>
<keyword evidence="2" id="KW-1133">Transmembrane helix</keyword>
<feature type="compositionally biased region" description="Basic residues" evidence="1">
    <location>
        <begin position="2127"/>
        <end position="2169"/>
    </location>
</feature>
<dbReference type="PROSITE" id="PS50113">
    <property type="entry name" value="PAC"/>
    <property type="match status" value="1"/>
</dbReference>
<feature type="compositionally biased region" description="Basic and acidic residues" evidence="1">
    <location>
        <begin position="504"/>
        <end position="520"/>
    </location>
</feature>
<evidence type="ECO:0000259" key="3">
    <source>
        <dbReference type="PROSITE" id="PS50113"/>
    </source>
</evidence>
<feature type="compositionally biased region" description="Low complexity" evidence="1">
    <location>
        <begin position="1"/>
        <end position="33"/>
    </location>
</feature>
<feature type="compositionally biased region" description="Low complexity" evidence="1">
    <location>
        <begin position="2724"/>
        <end position="2740"/>
    </location>
</feature>
<feature type="compositionally biased region" description="Basic residues" evidence="1">
    <location>
        <begin position="2456"/>
        <end position="2471"/>
    </location>
</feature>
<feature type="compositionally biased region" description="Low complexity" evidence="1">
    <location>
        <begin position="2616"/>
        <end position="2640"/>
    </location>
</feature>
<feature type="compositionally biased region" description="Basic residues" evidence="1">
    <location>
        <begin position="454"/>
        <end position="463"/>
    </location>
</feature>
<feature type="compositionally biased region" description="Basic residues" evidence="1">
    <location>
        <begin position="2984"/>
        <end position="2993"/>
    </location>
</feature>
<evidence type="ECO:0000313" key="4">
    <source>
        <dbReference type="EMBL" id="GEU28195.1"/>
    </source>
</evidence>
<feature type="compositionally biased region" description="Low complexity" evidence="1">
    <location>
        <begin position="2040"/>
        <end position="2051"/>
    </location>
</feature>
<feature type="compositionally biased region" description="Gly residues" evidence="1">
    <location>
        <begin position="876"/>
        <end position="889"/>
    </location>
</feature>
<sequence>MGGCDPPGAGRTATAAAQLRDRPAAAGPAGGSARPRRVPAARQPHAAAHGAAARNGFVRFLCRPACARFFCSAGLQHQAPGHRVRHAGHCRQRGRDAGRGLHAELDHHGAGRERCAANGGIGERTAMKRASLLLAWFPALLLLPLAVIHAPAQAQAQVGFGRLFTTPQERQALDARRGKAVAAGGIAPGDAPAPATADAAGTTAGLPPGPPAGMPPRMPSELPGGAGPGMAPAMPPGMPPDTRPDLQHNMADPSQAGVSGATGDAAPPPEQLTMNGVLRTSSGRSTASAWCCSRASATTWPTAASRTSTSRDHAPCPPTVRPPGAPARRRAAAAGGRAGTWRVVAVDRHVQPAQGRAAPAGAHPHRAGRRPRGADRLRACAPAPAAPGPVRRRRSREPAAVRGRRCLHGPAAVDHAGLAAGRRLAQAAALQRVARVCQWRPRRPGRSHQDRAGPQRRRQRVLPRQRGAGQPRRTGQRTSRARLHGARGQRRCAQHRRQLQQRGGLDRHRAAGGRPDDRRPGGAADVAAGTAPRQRNPARDGRGARGAVRLCAAQRLPALPGHLGRRRPRRPQRQHLQQALRLSAVGHAGRAAPRRLGPGFGVLAHACVRQQHGLLFAQHPARHHGGHARHGRPDHSGLRRQRHSRRDPVVRPQRLWRHQRPEHPHPRCRRQQRRRKNQPQRRRPAWLRRKSCRDASPADVAHHCPLHAARSVAQPAAVAADRGRAGRRGLVRLSAGTGLDRKPPIAGGRAGRRAAAGGGVHGRHVRHHQHGARSQRQGPGTAAGAADAARRVPGRQAGWLRRAGRAAGRAVRRAGAGPGAGRSGRAVGSVPAVRMLDRGRLQPAMHADPATGAAGAGSRHGVLRAGARHRHPAADGPGGRSARGPGPAGAGRRRRCAGPAPAAPGPVYPQRLAGVPRRHRRRPGRHRGADAVVRGPDGGGRPVRPVPQAAVTMAAQKSWRAVPRSVLVLLLSALLLQVAWQASRPRAGVPARSQALAPAPPLAALRLAALGEPVAMARLTMLYAQGVDEQAGVSVAWRDLDYAVLTGWLQRVLDLDPRGQSPLLAASQVYGAVSDPVRARRMLDFVHARFADDPNRRWPWLAHAALVARHQLHDLGLARRYARDIRLQATGPGVPSWARQMDIFMLEDMNELDSARALIGALLASGQVTDPRELQFLKNHARAPDAIPTFLPPRRLHAGGNCHRAGHHRLAARRRAQGAKPDRQRPRQKYHPAIDVADVRRQRVPGPLPRPARRRRAGHHPCAGRHGQRQRRRPDRRIPAGAATPGAVRFHHRLVQRHHRLHDQRPGRAPPCSSDGAGPPAPRPPDVVVLGVTPSARDLPPAFDPRADRPAGPGMRAADDHRFRRGGAAVLQPRARHADGRHAQVRAHGGRRHRPRPGAKRGRGPGAGDFAQHRRARPGNAAAAGGRPAGTAIPGIAPPGRPVPQRPPAIVGGVRGRQRAAGGGRARVRGKPGRVCADGAAQERPARQHPARRTDPAAPDHDLVRCRRPPGGAVGRTAPGAGPAGRSGAARAAAGGAGRPAGHHRYRRRSHLPGLQPLAHERRHGGDCHAAGQGAGRTAARGHPHFAGDGPGAAGRLFAGLAGGRTHRAVGAGAGGPGRSAGHRQAVHARTDDLPRGGRRGPRLQRAGDGPQGAPRRPRTAGGRTHAATGKIAGPARNPVRHRARGPELRGQRAAHHPPQRLPDRADGRKSGPPPGPPHCRHDCRPGAAARRAGRLPDRARHRQAADRRRARGPHCRPSGPGAPLDRQLLPAIRPAGPHQRHYRHAGGRDRPEEHGSRAAALAPTAQLGGGAHAGHDLRQARYNQADRAVLASDTNEITEIAEEPIVTRHGQTRYMTTRKVALRDEQGVATHVLGLAIDITERKQPARHGGVLGRRPALPLRQPLFPRVARPHCRPDAGRLDARRAGRRRLRAERAVRQGRAGRRTAGLCGRTAMARRRPALHLGQLHSRRGRVRRSARLFRAGVGRHATERDRAAPAGNQRRTGVRARPRRSGQPRQERISGQYEPRDPHPDERHHRPGAAAAGSPAGAARTHLSRQDPGGHAVAAGPGQRRAGILARGGRAIAARARAVPAAADPRQHEPSAAQPAQQRRQVHHGRRGGAGGARCRQRCRRARRRSRAPRHPGRVQRARHRHRHSGRAPGPHLRHVFAGRQQHQPQVRRGGPGAGDLPPAGRHDGRRSARAQRTGPGRRIPVHLPARMHGRAEAAARAARRGRPGSADCRRQRQRAQRLVGRLRLAGLACGHGGRRRPGAPPAGRWPRRRPPVRVAAARPSAVRRPRPRIAGVAVHAGARGAARRHHAARAADGVRARGGPETGARSRCGARHGADRGGPAAQAGQPAPAARTGARAAGRRRQRHRPRHRAAAVAAARPPGRDAHPAGGRQRDQPGSGAIHPPAHGRDRAPGQQRPAGGRPAGGKRGPVRPGADGRANAGQERLRRHRGDPRRRHHAAHRGNDRERDGRRPPPGDAGRHERPRGQADRRRGPDCHAARAGAARGGTAAGRPGAGLRRWRPGGGRHLRAAGGPARHRPRYGAGAHGRQLRCARCPAQAFRTHPRRHRAGSAGRAGRRPAPAGRPGAAPPARRGRQPGRQRGGAPDGPRGDGAARAPARSGAAGRPRPAGGSAGHGVRRRAQPERRRPSYSNKQHRAERIAPKAGGVTSERIVHELDGPGQEWKNTRGGRRHGERPDPAPSFARRARGAVCLVGRQGARGRTGAAAGPDPAGRRHAGHGWLRRLRGAGRVAAAAGYPGDLRHRPQPAGRRNPGAGSGRGRLHQQAVQRGRGARPGAQPAHHQATGRRHARTEHDRRPDRRGQPPPLQRPPRRRMAPLRAGRHAAVADHDRHRPFQAVQRPLRPPGGRPVPATDQRGHEGLRLAAAGSAGPLRRRGIHPAAAAGRTGRRRSGGPAHPGRSAPAGAAAWGVAHRPQRVDQHGPGHGHAAARTHGRQRPDPQRRRQPIPRQANRARPLLHRGRLKAGARAIQGRLKGD</sequence>
<feature type="compositionally biased region" description="Basic and acidic residues" evidence="1">
    <location>
        <begin position="1787"/>
        <end position="1797"/>
    </location>
</feature>
<feature type="compositionally biased region" description="Basic and acidic residues" evidence="1">
    <location>
        <begin position="2472"/>
        <end position="2508"/>
    </location>
</feature>
<feature type="compositionally biased region" description="Basic residues" evidence="1">
    <location>
        <begin position="1541"/>
        <end position="1551"/>
    </location>
</feature>
<feature type="compositionally biased region" description="Pro residues" evidence="1">
    <location>
        <begin position="315"/>
        <end position="325"/>
    </location>
</feature>
<feature type="region of interest" description="Disordered" evidence="1">
    <location>
        <begin position="439"/>
        <end position="545"/>
    </location>
</feature>
<dbReference type="EMBL" id="BKCJ010000002">
    <property type="protein sequence ID" value="GEU28195.1"/>
    <property type="molecule type" value="Genomic_DNA"/>
</dbReference>
<feature type="compositionally biased region" description="Basic and acidic residues" evidence="1">
    <location>
        <begin position="1492"/>
        <end position="1505"/>
    </location>
</feature>
<gene>
    <name evidence="4" type="ORF">Tci_000173</name>
</gene>
<dbReference type="InterPro" id="IPR035965">
    <property type="entry name" value="PAS-like_dom_sf"/>
</dbReference>
<feature type="compositionally biased region" description="Basic residues" evidence="1">
    <location>
        <begin position="479"/>
        <end position="499"/>
    </location>
</feature>
<organism evidence="4">
    <name type="scientific">Tanacetum cinerariifolium</name>
    <name type="common">Dalmatian daisy</name>
    <name type="synonym">Chrysanthemum cinerariifolium</name>
    <dbReference type="NCBI Taxonomy" id="118510"/>
    <lineage>
        <taxon>Eukaryota</taxon>
        <taxon>Viridiplantae</taxon>
        <taxon>Streptophyta</taxon>
        <taxon>Embryophyta</taxon>
        <taxon>Tracheophyta</taxon>
        <taxon>Spermatophyta</taxon>
        <taxon>Magnoliopsida</taxon>
        <taxon>eudicotyledons</taxon>
        <taxon>Gunneridae</taxon>
        <taxon>Pentapetalae</taxon>
        <taxon>asterids</taxon>
        <taxon>campanulids</taxon>
        <taxon>Asterales</taxon>
        <taxon>Asteraceae</taxon>
        <taxon>Asteroideae</taxon>
        <taxon>Anthemideae</taxon>
        <taxon>Anthemidinae</taxon>
        <taxon>Tanacetum</taxon>
    </lineage>
</organism>
<feature type="compositionally biased region" description="Basic residues" evidence="1">
    <location>
        <begin position="1204"/>
        <end position="1217"/>
    </location>
</feature>
<feature type="region of interest" description="Disordered" evidence="1">
    <location>
        <begin position="621"/>
        <end position="697"/>
    </location>
</feature>
<feature type="compositionally biased region" description="Pro residues" evidence="1">
    <location>
        <begin position="207"/>
        <end position="218"/>
    </location>
</feature>
<feature type="compositionally biased region" description="Basic residues" evidence="1">
    <location>
        <begin position="2528"/>
        <end position="2550"/>
    </location>
</feature>
<feature type="compositionally biased region" description="Basic residues" evidence="1">
    <location>
        <begin position="621"/>
        <end position="630"/>
    </location>
</feature>
<feature type="compositionally biased region" description="Basic residues" evidence="1">
    <location>
        <begin position="761"/>
        <end position="773"/>
    </location>
</feature>
<dbReference type="InterPro" id="IPR013656">
    <property type="entry name" value="PAS_4"/>
</dbReference>
<dbReference type="Pfam" id="PF08448">
    <property type="entry name" value="PAS_4"/>
    <property type="match status" value="1"/>
</dbReference>
<evidence type="ECO:0000256" key="2">
    <source>
        <dbReference type="SAM" id="Phobius"/>
    </source>
</evidence>
<feature type="compositionally biased region" description="Basic residues" evidence="1">
    <location>
        <begin position="916"/>
        <end position="926"/>
    </location>
</feature>
<feature type="transmembrane region" description="Helical" evidence="2">
    <location>
        <begin position="132"/>
        <end position="152"/>
    </location>
</feature>
<dbReference type="Gene3D" id="2.10.70.100">
    <property type="match status" value="1"/>
</dbReference>
<feature type="compositionally biased region" description="Low complexity" evidence="1">
    <location>
        <begin position="2323"/>
        <end position="2332"/>
    </location>
</feature>
<feature type="region of interest" description="Disordered" evidence="1">
    <location>
        <begin position="302"/>
        <end position="327"/>
    </location>
</feature>
<feature type="compositionally biased region" description="Basic residues" evidence="1">
    <location>
        <begin position="1289"/>
        <end position="1302"/>
    </location>
</feature>
<feature type="compositionally biased region" description="Low complexity" evidence="1">
    <location>
        <begin position="1570"/>
        <end position="1581"/>
    </location>
</feature>
<feature type="compositionally biased region" description="Basic and acidic residues" evidence="1">
    <location>
        <begin position="1735"/>
        <end position="1748"/>
    </location>
</feature>
<feature type="region of interest" description="Disordered" evidence="1">
    <location>
        <begin position="1204"/>
        <end position="1591"/>
    </location>
</feature>
<feature type="region of interest" description="Disordered" evidence="1">
    <location>
        <begin position="2227"/>
        <end position="2247"/>
    </location>
</feature>
<feature type="compositionally biased region" description="Low complexity" evidence="1">
    <location>
        <begin position="794"/>
        <end position="815"/>
    </location>
</feature>
<feature type="region of interest" description="Disordered" evidence="1">
    <location>
        <begin position="353"/>
        <end position="403"/>
    </location>
</feature>
<feature type="compositionally biased region" description="Pro residues" evidence="1">
    <location>
        <begin position="1436"/>
        <end position="1447"/>
    </location>
</feature>
<dbReference type="SUPFAM" id="SSF55785">
    <property type="entry name" value="PYP-like sensor domain (PAS domain)"/>
    <property type="match status" value="1"/>
</dbReference>
<feature type="compositionally biased region" description="Basic residues" evidence="1">
    <location>
        <begin position="2743"/>
        <end position="2756"/>
    </location>
</feature>
<evidence type="ECO:0000256" key="1">
    <source>
        <dbReference type="SAM" id="MobiDB-lite"/>
    </source>
</evidence>
<feature type="compositionally biased region" description="Basic residues" evidence="1">
    <location>
        <begin position="1251"/>
        <end position="1275"/>
    </location>
</feature>
<dbReference type="InterPro" id="IPR000700">
    <property type="entry name" value="PAS-assoc_C"/>
</dbReference>
<proteinExistence type="predicted"/>
<feature type="region of interest" description="Disordered" evidence="1">
    <location>
        <begin position="867"/>
        <end position="945"/>
    </location>
</feature>
<keyword evidence="2" id="KW-0472">Membrane</keyword>
<feature type="compositionally biased region" description="Low complexity" evidence="1">
    <location>
        <begin position="2301"/>
        <end position="2313"/>
    </location>
</feature>
<feature type="compositionally biased region" description="Low complexity" evidence="1">
    <location>
        <begin position="2350"/>
        <end position="2369"/>
    </location>
</feature>
<feature type="compositionally biased region" description="Basic and acidic residues" evidence="1">
    <location>
        <begin position="2821"/>
        <end position="2831"/>
    </location>
</feature>
<feature type="compositionally biased region" description="Low complexity" evidence="1">
    <location>
        <begin position="1652"/>
        <end position="1670"/>
    </location>
</feature>
<feature type="compositionally biased region" description="Basic residues" evidence="1">
    <location>
        <begin position="666"/>
        <end position="691"/>
    </location>
</feature>
<feature type="compositionally biased region" description="Basic and acidic residues" evidence="1">
    <location>
        <begin position="2026"/>
        <end position="2036"/>
    </location>
</feature>
<feature type="compositionally biased region" description="Low complexity" evidence="1">
    <location>
        <begin position="1509"/>
        <end position="1534"/>
    </location>
</feature>
<feature type="compositionally biased region" description="Low complexity" evidence="1">
    <location>
        <begin position="2921"/>
        <end position="2941"/>
    </location>
</feature>
<feature type="region of interest" description="Disordered" evidence="1">
    <location>
        <begin position="2262"/>
        <end position="3005"/>
    </location>
</feature>
<feature type="region of interest" description="Disordered" evidence="1">
    <location>
        <begin position="2088"/>
        <end position="2214"/>
    </location>
</feature>
<accession>A0A699GJB1</accession>
<feature type="compositionally biased region" description="Low complexity" evidence="1">
    <location>
        <begin position="353"/>
        <end position="362"/>
    </location>
</feature>
<feature type="compositionally biased region" description="Basic and acidic residues" evidence="1">
    <location>
        <begin position="2392"/>
        <end position="2405"/>
    </location>
</feature>
<feature type="compositionally biased region" description="Basic residues" evidence="1">
    <location>
        <begin position="2839"/>
        <end position="2851"/>
    </location>
</feature>
<feature type="compositionally biased region" description="Low complexity" evidence="1">
    <location>
        <begin position="1418"/>
        <end position="1435"/>
    </location>
</feature>
<protein>
    <recommendedName>
        <fullName evidence="3">PAC domain-containing protein</fullName>
    </recommendedName>
</protein>
<keyword evidence="2" id="KW-0812">Transmembrane</keyword>
<feature type="region of interest" description="Disordered" evidence="1">
    <location>
        <begin position="1"/>
        <end position="47"/>
    </location>
</feature>
<feature type="region of interest" description="Disordered" evidence="1">
    <location>
        <begin position="1963"/>
        <end position="2073"/>
    </location>
</feature>
<feature type="compositionally biased region" description="Basic residues" evidence="1">
    <location>
        <begin position="1383"/>
        <end position="1403"/>
    </location>
</feature>
<feature type="region of interest" description="Disordered" evidence="1">
    <location>
        <begin position="736"/>
        <end position="829"/>
    </location>
</feature>
<feature type="compositionally biased region" description="Basic residues" evidence="1">
    <location>
        <begin position="1968"/>
        <end position="1979"/>
    </location>
</feature>